<evidence type="ECO:0000313" key="11">
    <source>
        <dbReference type="Proteomes" id="UP000216991"/>
    </source>
</evidence>
<dbReference type="AlphaFoldDB" id="A0A255YJX6"/>
<name>A0A255YJX6_9SPHN</name>
<feature type="transmembrane region" description="Helical" evidence="9">
    <location>
        <begin position="193"/>
        <end position="214"/>
    </location>
</feature>
<feature type="transmembrane region" description="Helical" evidence="9">
    <location>
        <begin position="39"/>
        <end position="62"/>
    </location>
</feature>
<feature type="transmembrane region" description="Helical" evidence="9">
    <location>
        <begin position="123"/>
        <end position="147"/>
    </location>
</feature>
<evidence type="ECO:0000256" key="3">
    <source>
        <dbReference type="ARBA" id="ARBA00021069"/>
    </source>
</evidence>
<gene>
    <name evidence="10" type="ORF">CHU93_08800</name>
</gene>
<dbReference type="PIRSF" id="PIRSF006060">
    <property type="entry name" value="AA_transporter"/>
    <property type="match status" value="1"/>
</dbReference>
<dbReference type="InterPro" id="IPR050367">
    <property type="entry name" value="APC_superfamily"/>
</dbReference>
<evidence type="ECO:0000256" key="7">
    <source>
        <dbReference type="ARBA" id="ARBA00023136"/>
    </source>
</evidence>
<keyword evidence="5 9" id="KW-0812">Transmembrane</keyword>
<dbReference type="Proteomes" id="UP000216991">
    <property type="component" value="Unassembled WGS sequence"/>
</dbReference>
<dbReference type="InterPro" id="IPR002293">
    <property type="entry name" value="AA/rel_permease1"/>
</dbReference>
<evidence type="ECO:0000256" key="2">
    <source>
        <dbReference type="ARBA" id="ARBA00008220"/>
    </source>
</evidence>
<reference evidence="10 11" key="1">
    <citation type="submission" date="2017-07" db="EMBL/GenBank/DDBJ databases">
        <title>Sandarakinorhabdus cyanobacteriorum sp. nov., a novel bacterium isolated from cyanobacterial aggregates in a eutrophic lake.</title>
        <authorList>
            <person name="Cai H."/>
        </authorList>
    </citation>
    <scope>NUCLEOTIDE SEQUENCE [LARGE SCALE GENOMIC DNA]</scope>
    <source>
        <strain evidence="10 11">TH057</strain>
    </source>
</reference>
<feature type="transmembrane region" description="Helical" evidence="9">
    <location>
        <begin position="352"/>
        <end position="372"/>
    </location>
</feature>
<feature type="transmembrane region" description="Helical" evidence="9">
    <location>
        <begin position="226"/>
        <end position="250"/>
    </location>
</feature>
<feature type="transmembrane region" description="Helical" evidence="9">
    <location>
        <begin position="270"/>
        <end position="300"/>
    </location>
</feature>
<feature type="transmembrane region" description="Helical" evidence="9">
    <location>
        <begin position="379"/>
        <end position="396"/>
    </location>
</feature>
<organism evidence="10 11">
    <name type="scientific">Sandarakinorhabdus cyanobacteriorum</name>
    <dbReference type="NCBI Taxonomy" id="1981098"/>
    <lineage>
        <taxon>Bacteria</taxon>
        <taxon>Pseudomonadati</taxon>
        <taxon>Pseudomonadota</taxon>
        <taxon>Alphaproteobacteria</taxon>
        <taxon>Sphingomonadales</taxon>
        <taxon>Sphingosinicellaceae</taxon>
        <taxon>Sandarakinorhabdus</taxon>
    </lineage>
</organism>
<evidence type="ECO:0000256" key="8">
    <source>
        <dbReference type="ARBA" id="ARBA00045636"/>
    </source>
</evidence>
<dbReference type="PANTHER" id="PTHR42770:SF18">
    <property type="entry name" value="ARGININE_AGMATINE ANTIPORTER"/>
    <property type="match status" value="1"/>
</dbReference>
<evidence type="ECO:0000313" key="10">
    <source>
        <dbReference type="EMBL" id="OYQ28780.1"/>
    </source>
</evidence>
<comment type="caution">
    <text evidence="10">The sequence shown here is derived from an EMBL/GenBank/DDBJ whole genome shotgun (WGS) entry which is preliminary data.</text>
</comment>
<dbReference type="PANTHER" id="PTHR42770">
    <property type="entry name" value="AMINO ACID TRANSPORTER-RELATED"/>
    <property type="match status" value="1"/>
</dbReference>
<evidence type="ECO:0000256" key="6">
    <source>
        <dbReference type="ARBA" id="ARBA00022989"/>
    </source>
</evidence>
<dbReference type="Gene3D" id="1.20.1740.10">
    <property type="entry name" value="Amino acid/polyamine transporter I"/>
    <property type="match status" value="1"/>
</dbReference>
<sequence>MMANTKRELGLMAALALVVGNMVGSGVFLLPATLAPHGWSAMGGWMIALAGTLALAGCYAALSRQMPGTCGPHAYVETAFGPRSSYIAAWSYWIGVWVGNAALAVAVVSNFTVLWPALGQDPLLSAVMAVLVLVLVTLINLAGAPAASFVQVATTGLKLLPLLAVLAIAAWLLATKGAAAVVNPPQAMHADGVITSVTLTMWAFLAFESATVPADKIRRAHVTVPLATMLGPLLAGVLYKAISAAMIALVPADALAGSNAPFADFAAPFIGGQAAALIGVFAAISALGTVNGLTLTVAELPRALALAGQFPTRFAVLNKSGAPAAGLILSGLLPAGLVLLNIDRSLAGLFEFTILVATSAMLIGYLAVAVAAVKLLKGWLRLVGVLGVVYSLFALYAAGLEPNLWCIALVAAGVPVLLYSRR</sequence>
<dbReference type="EMBL" id="NOXT01000108">
    <property type="protein sequence ID" value="OYQ28780.1"/>
    <property type="molecule type" value="Genomic_DNA"/>
</dbReference>
<evidence type="ECO:0000256" key="4">
    <source>
        <dbReference type="ARBA" id="ARBA00022475"/>
    </source>
</evidence>
<keyword evidence="6 9" id="KW-1133">Transmembrane helix</keyword>
<comment type="similarity">
    <text evidence="2">Belongs to the amino acid-polyamine-organocation (APC) superfamily. Basic amino acid/polyamine antiporter (APA) (TC 2.A.3.2) family.</text>
</comment>
<feature type="transmembrane region" description="Helical" evidence="9">
    <location>
        <begin position="92"/>
        <end position="117"/>
    </location>
</feature>
<feature type="transmembrane region" description="Helical" evidence="9">
    <location>
        <begin position="321"/>
        <end position="340"/>
    </location>
</feature>
<evidence type="ECO:0000256" key="5">
    <source>
        <dbReference type="ARBA" id="ARBA00022692"/>
    </source>
</evidence>
<keyword evidence="7 9" id="KW-0472">Membrane</keyword>
<dbReference type="OrthoDB" id="3185104at2"/>
<keyword evidence="11" id="KW-1185">Reference proteome</keyword>
<dbReference type="GO" id="GO:0005886">
    <property type="term" value="C:plasma membrane"/>
    <property type="evidence" value="ECO:0007669"/>
    <property type="project" value="UniProtKB-SubCell"/>
</dbReference>
<evidence type="ECO:0000256" key="9">
    <source>
        <dbReference type="SAM" id="Phobius"/>
    </source>
</evidence>
<comment type="subcellular location">
    <subcellularLocation>
        <location evidence="1">Cell membrane</location>
        <topology evidence="1">Multi-pass membrane protein</topology>
    </subcellularLocation>
</comment>
<dbReference type="Pfam" id="PF13520">
    <property type="entry name" value="AA_permease_2"/>
    <property type="match status" value="1"/>
</dbReference>
<dbReference type="GO" id="GO:0022857">
    <property type="term" value="F:transmembrane transporter activity"/>
    <property type="evidence" value="ECO:0007669"/>
    <property type="project" value="InterPro"/>
</dbReference>
<feature type="transmembrane region" description="Helical" evidence="9">
    <location>
        <begin position="159"/>
        <end position="181"/>
    </location>
</feature>
<accession>A0A255YJX6</accession>
<protein>
    <recommendedName>
        <fullName evidence="3">Arginine/agmatine antiporter</fullName>
    </recommendedName>
</protein>
<proteinExistence type="inferred from homology"/>
<evidence type="ECO:0000256" key="1">
    <source>
        <dbReference type="ARBA" id="ARBA00004651"/>
    </source>
</evidence>
<comment type="function">
    <text evidence="8">Major component of the acid-resistance (AR) system allowing enteric pathogens to survive the acidic environment in the stomach. Exchanges extracellular arginine for its intracellular decarboxylation product agmatine (Agm) thereby expelling intracellular protons. Probably undergoes several conformational states in order to translocate the substrate across the membrane; keeps the substrate accessible to only 1 side of the membrane at a time by opening and closing 3 membrane-internal gates.</text>
</comment>
<dbReference type="RefSeq" id="WP_094473716.1">
    <property type="nucleotide sequence ID" value="NZ_NOXT01000108.1"/>
</dbReference>
<feature type="transmembrane region" description="Helical" evidence="9">
    <location>
        <begin position="402"/>
        <end position="420"/>
    </location>
</feature>
<keyword evidence="4" id="KW-1003">Cell membrane</keyword>